<comment type="caution">
    <text evidence="1">The sequence shown here is derived from an EMBL/GenBank/DDBJ whole genome shotgun (WGS) entry which is preliminary data.</text>
</comment>
<keyword evidence="2" id="KW-1185">Reference proteome</keyword>
<dbReference type="Pfam" id="PF22014">
    <property type="entry name" value="DUF6932"/>
    <property type="match status" value="1"/>
</dbReference>
<dbReference type="Proteomes" id="UP000292685">
    <property type="component" value="Unassembled WGS sequence"/>
</dbReference>
<accession>A0A4Q8ADD4</accession>
<sequence>MPVTVGGPMPDLVMGADGRRVPPVGVHVVGMSAVIAHLVTNRPDENHRAQLAKDLLDYVKLMRDLGLHVERVLVDGSFTSDKMYPRDIDCSPIVDGSLSKPIPEILNTVTSCWVSPRDRYKTTPVPWLERTVGLDVYGFVQIPTSHPNHNLGLEAERYWKNWWQLERQGAGTPSKGCLEVIIDE</sequence>
<evidence type="ECO:0000313" key="1">
    <source>
        <dbReference type="EMBL" id="RZU61771.1"/>
    </source>
</evidence>
<proteinExistence type="predicted"/>
<name>A0A4Q8ADD4_9MICC</name>
<protein>
    <submittedName>
        <fullName evidence="1">Uncharacterized protein</fullName>
    </submittedName>
</protein>
<organism evidence="1 2">
    <name type="scientific">Zhihengliuella halotolerans</name>
    <dbReference type="NCBI Taxonomy" id="370736"/>
    <lineage>
        <taxon>Bacteria</taxon>
        <taxon>Bacillati</taxon>
        <taxon>Actinomycetota</taxon>
        <taxon>Actinomycetes</taxon>
        <taxon>Micrococcales</taxon>
        <taxon>Micrococcaceae</taxon>
        <taxon>Zhihengliuella</taxon>
    </lineage>
</organism>
<dbReference type="EMBL" id="SHLA01000001">
    <property type="protein sequence ID" value="RZU61771.1"/>
    <property type="molecule type" value="Genomic_DNA"/>
</dbReference>
<dbReference type="InterPro" id="IPR053860">
    <property type="entry name" value="DUF6932"/>
</dbReference>
<gene>
    <name evidence="1" type="ORF">EV380_1349</name>
</gene>
<reference evidence="1 2" key="1">
    <citation type="submission" date="2019-02" db="EMBL/GenBank/DDBJ databases">
        <title>Sequencing the genomes of 1000 actinobacteria strains.</title>
        <authorList>
            <person name="Klenk H.-P."/>
        </authorList>
    </citation>
    <scope>NUCLEOTIDE SEQUENCE [LARGE SCALE GENOMIC DNA]</scope>
    <source>
        <strain evidence="1 2">DSM 17364</strain>
    </source>
</reference>
<dbReference type="AlphaFoldDB" id="A0A4Q8ADD4"/>
<evidence type="ECO:0000313" key="2">
    <source>
        <dbReference type="Proteomes" id="UP000292685"/>
    </source>
</evidence>